<evidence type="ECO:0000256" key="3">
    <source>
        <dbReference type="ARBA" id="ARBA00004370"/>
    </source>
</evidence>
<dbReference type="EMBL" id="OZ019904">
    <property type="protein sequence ID" value="CAK9199941.1"/>
    <property type="molecule type" value="Genomic_DNA"/>
</dbReference>
<evidence type="ECO:0000313" key="9">
    <source>
        <dbReference type="Proteomes" id="UP001497512"/>
    </source>
</evidence>
<evidence type="ECO:0000256" key="6">
    <source>
        <dbReference type="ARBA" id="ARBA00023136"/>
    </source>
</evidence>
<dbReference type="PANTHER" id="PTHR48182:SF2">
    <property type="entry name" value="PROTEIN SERAC1"/>
    <property type="match status" value="1"/>
</dbReference>
<keyword evidence="9" id="KW-1185">Reference proteome</keyword>
<evidence type="ECO:0000313" key="8">
    <source>
        <dbReference type="EMBL" id="CAK9199941.1"/>
    </source>
</evidence>
<proteinExistence type="predicted"/>
<organism evidence="8 9">
    <name type="scientific">Sphagnum troendelagicum</name>
    <dbReference type="NCBI Taxonomy" id="128251"/>
    <lineage>
        <taxon>Eukaryota</taxon>
        <taxon>Viridiplantae</taxon>
        <taxon>Streptophyta</taxon>
        <taxon>Embryophyta</taxon>
        <taxon>Bryophyta</taxon>
        <taxon>Sphagnophytina</taxon>
        <taxon>Sphagnopsida</taxon>
        <taxon>Sphagnales</taxon>
        <taxon>Sphagnaceae</taxon>
        <taxon>Sphagnum</taxon>
    </lineage>
</organism>
<dbReference type="SUPFAM" id="SSF53474">
    <property type="entry name" value="alpha/beta-Hydrolases"/>
    <property type="match status" value="1"/>
</dbReference>
<keyword evidence="5" id="KW-0496">Mitochondrion</keyword>
<evidence type="ECO:0000256" key="1">
    <source>
        <dbReference type="ARBA" id="ARBA00004173"/>
    </source>
</evidence>
<dbReference type="Proteomes" id="UP001497512">
    <property type="component" value="Chromosome 12"/>
</dbReference>
<dbReference type="InterPro" id="IPR029058">
    <property type="entry name" value="AB_hydrolase_fold"/>
</dbReference>
<keyword evidence="6" id="KW-0472">Membrane</keyword>
<comment type="subcellular location">
    <subcellularLocation>
        <location evidence="2">Endoplasmic reticulum</location>
    </subcellularLocation>
    <subcellularLocation>
        <location evidence="3">Membrane</location>
    </subcellularLocation>
    <subcellularLocation>
        <location evidence="1">Mitochondrion</location>
    </subcellularLocation>
</comment>
<protein>
    <recommendedName>
        <fullName evidence="7">DUF676 domain-containing protein</fullName>
    </recommendedName>
</protein>
<evidence type="ECO:0000256" key="5">
    <source>
        <dbReference type="ARBA" id="ARBA00023128"/>
    </source>
</evidence>
<gene>
    <name evidence="8" type="ORF">CSSPTR1EN2_LOCUS5188</name>
</gene>
<dbReference type="Gene3D" id="3.40.50.1820">
    <property type="entry name" value="alpha/beta hydrolase"/>
    <property type="match status" value="1"/>
</dbReference>
<reference evidence="8" key="1">
    <citation type="submission" date="2024-02" db="EMBL/GenBank/DDBJ databases">
        <authorList>
            <consortium name="ELIXIR-Norway"/>
            <consortium name="Elixir Norway"/>
        </authorList>
    </citation>
    <scope>NUCLEOTIDE SEQUENCE</scope>
</reference>
<evidence type="ECO:0000259" key="7">
    <source>
        <dbReference type="Pfam" id="PF05057"/>
    </source>
</evidence>
<keyword evidence="4" id="KW-0256">Endoplasmic reticulum</keyword>
<feature type="domain" description="DUF676" evidence="7">
    <location>
        <begin position="46"/>
        <end position="154"/>
    </location>
</feature>
<sequence>MDAWKTTWTRRGTNMCWPQAWLPEDLGEEKVRVLSASYDFAASHWGKQGQKMQEVQKFGSSLLEQIIHGDGAWLNDSDKFVLVGHSFGGLVIKSLFVEASKHNDDKCKKFLKCIKGTIFYSVPHSGDLIAQYIKNFNKAFHQRLAGTLSNLSVFEAEMKKLSKDYEDKIETLSKDLHHAIRGIKIFSFAEQRDYNKVLVLPWDSGSKFTGNGMILDANHDDICKPSERWDPGYQKLLEILELILGEDDNDHTSTSAVNSSTSRKDSKRSRFLKRSIGTYLVH</sequence>
<evidence type="ECO:0000256" key="2">
    <source>
        <dbReference type="ARBA" id="ARBA00004240"/>
    </source>
</evidence>
<dbReference type="InterPro" id="IPR007751">
    <property type="entry name" value="DUF676_lipase-like"/>
</dbReference>
<accession>A0ABP0TMH1</accession>
<dbReference type="PANTHER" id="PTHR48182">
    <property type="entry name" value="PROTEIN SERAC1"/>
    <property type="match status" value="1"/>
</dbReference>
<evidence type="ECO:0000256" key="4">
    <source>
        <dbReference type="ARBA" id="ARBA00022824"/>
    </source>
</evidence>
<dbReference type="InterPro" id="IPR052374">
    <property type="entry name" value="SERAC1"/>
</dbReference>
<name>A0ABP0TMH1_9BRYO</name>
<dbReference type="Pfam" id="PF05057">
    <property type="entry name" value="DUF676"/>
    <property type="match status" value="1"/>
</dbReference>